<evidence type="ECO:0000313" key="1">
    <source>
        <dbReference type="EMBL" id="VYU77374.1"/>
    </source>
</evidence>
<dbReference type="AlphaFoldDB" id="A0A6N3HKD6"/>
<name>A0A6N3HKD6_CLOSY</name>
<reference evidence="1" key="1">
    <citation type="submission" date="2019-11" db="EMBL/GenBank/DDBJ databases">
        <authorList>
            <person name="Feng L."/>
        </authorList>
    </citation>
    <scope>NUCLEOTIDE SEQUENCE</scope>
    <source>
        <strain evidence="1">CsymbiosumLFYP84</strain>
    </source>
</reference>
<proteinExistence type="predicted"/>
<sequence>MIFMLKGITITLHNKKIASADEFNRPIYQETPILVENVLVAPESNPEILSQLNLSGKKEVYVLAIPKGDTNNWTDTKVEFFGKVWRTVGEPLEGIEGLIPLDWNKKVRVERYG</sequence>
<accession>A0A6N3HKD6</accession>
<evidence type="ECO:0008006" key="2">
    <source>
        <dbReference type="Google" id="ProtNLM"/>
    </source>
</evidence>
<gene>
    <name evidence="1" type="ORF">CSLFYP84_03966</name>
</gene>
<dbReference type="EMBL" id="CACRUA010000062">
    <property type="protein sequence ID" value="VYU77374.1"/>
    <property type="molecule type" value="Genomic_DNA"/>
</dbReference>
<organism evidence="1">
    <name type="scientific">Clostridium symbiosum</name>
    <name type="common">Bacteroides symbiosus</name>
    <dbReference type="NCBI Taxonomy" id="1512"/>
    <lineage>
        <taxon>Bacteria</taxon>
        <taxon>Bacillati</taxon>
        <taxon>Bacillota</taxon>
        <taxon>Clostridia</taxon>
        <taxon>Lachnospirales</taxon>
        <taxon>Lachnospiraceae</taxon>
        <taxon>Otoolea</taxon>
    </lineage>
</organism>
<protein>
    <recommendedName>
        <fullName evidence="2">Phage protein</fullName>
    </recommendedName>
</protein>